<organism evidence="2 3">
    <name type="scientific">Carnobacterium alterfunditum</name>
    <dbReference type="NCBI Taxonomy" id="28230"/>
    <lineage>
        <taxon>Bacteria</taxon>
        <taxon>Bacillati</taxon>
        <taxon>Bacillota</taxon>
        <taxon>Bacilli</taxon>
        <taxon>Lactobacillales</taxon>
        <taxon>Carnobacteriaceae</taxon>
        <taxon>Carnobacterium</taxon>
    </lineage>
</organism>
<dbReference type="EMBL" id="FSRN01000001">
    <property type="protein sequence ID" value="SIN84870.1"/>
    <property type="molecule type" value="Genomic_DNA"/>
</dbReference>
<dbReference type="AlphaFoldDB" id="A0A1N6EPH1"/>
<keyword evidence="3" id="KW-1185">Reference proteome</keyword>
<dbReference type="RefSeq" id="WP_034546550.1">
    <property type="nucleotide sequence ID" value="NZ_FSRN01000001.1"/>
</dbReference>
<evidence type="ECO:0000313" key="3">
    <source>
        <dbReference type="Proteomes" id="UP000184758"/>
    </source>
</evidence>
<sequence>MKVSLTNPHTRQIKHAKIGFSWTTLFFAFIPALFRGDMKWFFIQLVCFALSLDLSSLIFAFIYNKLYINSLLEKGYVPADKHSAKILSHKGYIVPN</sequence>
<evidence type="ECO:0000256" key="1">
    <source>
        <dbReference type="SAM" id="Phobius"/>
    </source>
</evidence>
<protein>
    <recommendedName>
        <fullName evidence="4">HrgC protein</fullName>
    </recommendedName>
</protein>
<gene>
    <name evidence="2" type="ORF">SAMN05878443_0117</name>
</gene>
<accession>A0A1N6EPH1</accession>
<reference evidence="3" key="1">
    <citation type="submission" date="2016-11" db="EMBL/GenBank/DDBJ databases">
        <authorList>
            <person name="Varghese N."/>
            <person name="Submissions S."/>
        </authorList>
    </citation>
    <scope>NUCLEOTIDE SEQUENCE [LARGE SCALE GENOMIC DNA]</scope>
    <source>
        <strain evidence="3">313</strain>
    </source>
</reference>
<keyword evidence="1" id="KW-1133">Transmembrane helix</keyword>
<dbReference type="Proteomes" id="UP000184758">
    <property type="component" value="Unassembled WGS sequence"/>
</dbReference>
<dbReference type="OrthoDB" id="5233at2"/>
<proteinExistence type="predicted"/>
<evidence type="ECO:0000313" key="2">
    <source>
        <dbReference type="EMBL" id="SIN84870.1"/>
    </source>
</evidence>
<keyword evidence="1" id="KW-0472">Membrane</keyword>
<feature type="transmembrane region" description="Helical" evidence="1">
    <location>
        <begin position="40"/>
        <end position="63"/>
    </location>
</feature>
<name>A0A1N6EPH1_9LACT</name>
<evidence type="ECO:0008006" key="4">
    <source>
        <dbReference type="Google" id="ProtNLM"/>
    </source>
</evidence>
<keyword evidence="1" id="KW-0812">Transmembrane</keyword>
<feature type="transmembrane region" description="Helical" evidence="1">
    <location>
        <begin position="16"/>
        <end position="34"/>
    </location>
</feature>